<dbReference type="HOGENOM" id="CLU_018816_16_2_6"/>
<evidence type="ECO:0000256" key="2">
    <source>
        <dbReference type="ARBA" id="ARBA00023054"/>
    </source>
</evidence>
<comment type="subcellular location">
    <subcellularLocation>
        <location evidence="1">Cell envelope</location>
    </subcellularLocation>
</comment>
<dbReference type="GO" id="GO:0030313">
    <property type="term" value="C:cell envelope"/>
    <property type="evidence" value="ECO:0007669"/>
    <property type="project" value="UniProtKB-SubCell"/>
</dbReference>
<dbReference type="InterPro" id="IPR050465">
    <property type="entry name" value="UPF0194_transport"/>
</dbReference>
<reference evidence="4 5" key="1">
    <citation type="submission" date="2014-11" db="EMBL/GenBank/DDBJ databases">
        <title>Complete Genome Sequence of Pseudoalteromonas sp. Strain OCN003 Isolated from Kaneohe Bay, Oahu, Hawaii.</title>
        <authorList>
            <person name="Beurmann S."/>
            <person name="Videau P."/>
            <person name="Ushijima B."/>
            <person name="Smith A.M."/>
            <person name="Aeby G.S."/>
            <person name="Callahan S.M."/>
            <person name="Belcaid M."/>
        </authorList>
    </citation>
    <scope>NUCLEOTIDE SEQUENCE [LARGE SCALE GENOMIC DNA]</scope>
    <source>
        <strain evidence="4 5">OCN003</strain>
    </source>
</reference>
<proteinExistence type="predicted"/>
<keyword evidence="2 3" id="KW-0175">Coiled coil</keyword>
<gene>
    <name evidence="4" type="ORF">OM33_21075</name>
</gene>
<dbReference type="Gene3D" id="1.10.287.470">
    <property type="entry name" value="Helix hairpin bin"/>
    <property type="match status" value="1"/>
</dbReference>
<feature type="coiled-coil region" evidence="3">
    <location>
        <begin position="106"/>
        <end position="140"/>
    </location>
</feature>
<evidence type="ECO:0000313" key="4">
    <source>
        <dbReference type="EMBL" id="AIY67512.1"/>
    </source>
</evidence>
<name>A0A0A7ENE2_9GAMM</name>
<dbReference type="eggNOG" id="COG0845">
    <property type="taxonomic scope" value="Bacteria"/>
</dbReference>
<dbReference type="Proteomes" id="UP000030341">
    <property type="component" value="Chromosome 2"/>
</dbReference>
<dbReference type="Gene3D" id="2.40.50.100">
    <property type="match status" value="1"/>
</dbReference>
<dbReference type="KEGG" id="pseo:OM33_21075"/>
<dbReference type="PANTHER" id="PTHR32347:SF23">
    <property type="entry name" value="BLL5650 PROTEIN"/>
    <property type="match status" value="1"/>
</dbReference>
<protein>
    <recommendedName>
        <fullName evidence="6">RND transporter</fullName>
    </recommendedName>
</protein>
<dbReference type="PANTHER" id="PTHR32347">
    <property type="entry name" value="EFFLUX SYSTEM COMPONENT YKNX-RELATED"/>
    <property type="match status" value="1"/>
</dbReference>
<dbReference type="AlphaFoldDB" id="A0A0A7ENE2"/>
<dbReference type="STRING" id="1348114.OM33_21075"/>
<evidence type="ECO:0000256" key="1">
    <source>
        <dbReference type="ARBA" id="ARBA00004196"/>
    </source>
</evidence>
<evidence type="ECO:0000313" key="5">
    <source>
        <dbReference type="Proteomes" id="UP000030341"/>
    </source>
</evidence>
<organism evidence="4 5">
    <name type="scientific">Pseudoalteromonas piratica</name>
    <dbReference type="NCBI Taxonomy" id="1348114"/>
    <lineage>
        <taxon>Bacteria</taxon>
        <taxon>Pseudomonadati</taxon>
        <taxon>Pseudomonadota</taxon>
        <taxon>Gammaproteobacteria</taxon>
        <taxon>Alteromonadales</taxon>
        <taxon>Pseudoalteromonadaceae</taxon>
        <taxon>Pseudoalteromonas</taxon>
    </lineage>
</organism>
<dbReference type="OrthoDB" id="6315048at2"/>
<dbReference type="Gene3D" id="2.40.30.170">
    <property type="match status" value="1"/>
</dbReference>
<evidence type="ECO:0008006" key="6">
    <source>
        <dbReference type="Google" id="ProtNLM"/>
    </source>
</evidence>
<sequence length="417" mass="46061">MDVMTHSEKPWLNKLKNTKLFAIFAFALLTLIIWLKSSYNVGVQRDHINIKSVKRGDLPLVINTYGKLISQDTRILTTPVAATVEKIHLKPGAQVNKDSIILELVNPELNQKVEAAQLALHQANTKLKKLEIELQDQQLQHQSNIALLKAELKSARLQYTAEKNLENSGTISKLQIQTSAITVEQLEVRLAIAEQRINHLKAINQTRLSVEKELVKLAQSQLSLQLKNKESLIVRSNIDGVLQRLPVELGENIVAGSKLAEVGSVSNLDAELKLPQSHAAEIALGNPVMLTVAMQPVSAVVSRIDPVVTNGYVTIEAKIEQPLPKSARPEINIQGFITSNVISDALYVETPANIASHSKVDMFLVDDGEQIAEATTVSFGRIAGQYIEVLNGVEANQQLVISDMQQWQNYKQIALIN</sequence>
<keyword evidence="5" id="KW-1185">Reference proteome</keyword>
<evidence type="ECO:0000256" key="3">
    <source>
        <dbReference type="SAM" id="Coils"/>
    </source>
</evidence>
<dbReference type="Gene3D" id="2.40.420.20">
    <property type="match status" value="1"/>
</dbReference>
<dbReference type="RefSeq" id="WP_040136567.1">
    <property type="nucleotide sequence ID" value="NZ_CP009889.1"/>
</dbReference>
<accession>A0A0A7ENE2</accession>
<dbReference type="EMBL" id="CP009889">
    <property type="protein sequence ID" value="AIY67512.1"/>
    <property type="molecule type" value="Genomic_DNA"/>
</dbReference>